<dbReference type="AlphaFoldDB" id="A0A450X1F4"/>
<name>A0A450X1F4_9GAMM</name>
<dbReference type="EMBL" id="CAADFK010000338">
    <property type="protein sequence ID" value="VFK23053.1"/>
    <property type="molecule type" value="Genomic_DNA"/>
</dbReference>
<proteinExistence type="predicted"/>
<sequence length="106" mass="12153">MTTILQSKDYSGKAVLYMAMELSNAKWKLVAHSILIFGYSRLSLVRALSIVKCHETPRWVVLRWFCQAFALLLRVSISEIRRPRHCLVNTLNSISAISNQLPCFEV</sequence>
<reference evidence="1" key="1">
    <citation type="submission" date="2019-02" db="EMBL/GenBank/DDBJ databases">
        <authorList>
            <person name="Gruber-Vodicka R. H."/>
            <person name="Seah K. B. B."/>
        </authorList>
    </citation>
    <scope>NUCLEOTIDE SEQUENCE</scope>
    <source>
        <strain evidence="1">BECK_S313</strain>
    </source>
</reference>
<protein>
    <submittedName>
        <fullName evidence="1">Uncharacterized protein</fullName>
    </submittedName>
</protein>
<gene>
    <name evidence="1" type="ORF">BECKLPF1236B_GA0070989_13381</name>
</gene>
<accession>A0A450X1F4</accession>
<organism evidence="1">
    <name type="scientific">Candidatus Kentrum sp. LPFa</name>
    <dbReference type="NCBI Taxonomy" id="2126335"/>
    <lineage>
        <taxon>Bacteria</taxon>
        <taxon>Pseudomonadati</taxon>
        <taxon>Pseudomonadota</taxon>
        <taxon>Gammaproteobacteria</taxon>
        <taxon>Candidatus Kentrum</taxon>
    </lineage>
</organism>
<evidence type="ECO:0000313" key="1">
    <source>
        <dbReference type="EMBL" id="VFK23053.1"/>
    </source>
</evidence>